<evidence type="ECO:0000313" key="4">
    <source>
        <dbReference type="Proteomes" id="UP001050691"/>
    </source>
</evidence>
<evidence type="ECO:0000313" key="3">
    <source>
        <dbReference type="EMBL" id="GJJ15193.1"/>
    </source>
</evidence>
<proteinExistence type="predicted"/>
<dbReference type="AlphaFoldDB" id="A0AAV5AR72"/>
<organism evidence="3 4">
    <name type="scientific">Clathrus columnatus</name>
    <dbReference type="NCBI Taxonomy" id="1419009"/>
    <lineage>
        <taxon>Eukaryota</taxon>
        <taxon>Fungi</taxon>
        <taxon>Dikarya</taxon>
        <taxon>Basidiomycota</taxon>
        <taxon>Agaricomycotina</taxon>
        <taxon>Agaricomycetes</taxon>
        <taxon>Phallomycetidae</taxon>
        <taxon>Phallales</taxon>
        <taxon>Clathraceae</taxon>
        <taxon>Clathrus</taxon>
    </lineage>
</organism>
<keyword evidence="4" id="KW-1185">Reference proteome</keyword>
<keyword evidence="2" id="KW-0812">Transmembrane</keyword>
<evidence type="ECO:0008006" key="5">
    <source>
        <dbReference type="Google" id="ProtNLM"/>
    </source>
</evidence>
<protein>
    <recommendedName>
        <fullName evidence="5">Transmembrane protein</fullName>
    </recommendedName>
</protein>
<evidence type="ECO:0000256" key="2">
    <source>
        <dbReference type="SAM" id="Phobius"/>
    </source>
</evidence>
<reference evidence="3" key="1">
    <citation type="submission" date="2021-10" db="EMBL/GenBank/DDBJ databases">
        <title>De novo Genome Assembly of Clathrus columnatus (Basidiomycota, Fungi) Using Illumina and Nanopore Sequence Data.</title>
        <authorList>
            <person name="Ogiso-Tanaka E."/>
            <person name="Itagaki H."/>
            <person name="Hosoya T."/>
            <person name="Hosaka K."/>
        </authorList>
    </citation>
    <scope>NUCLEOTIDE SEQUENCE</scope>
    <source>
        <strain evidence="3">MO-923</strain>
    </source>
</reference>
<feature type="transmembrane region" description="Helical" evidence="2">
    <location>
        <begin position="37"/>
        <end position="63"/>
    </location>
</feature>
<keyword evidence="2" id="KW-0472">Membrane</keyword>
<comment type="caution">
    <text evidence="3">The sequence shown here is derived from an EMBL/GenBank/DDBJ whole genome shotgun (WGS) entry which is preliminary data.</text>
</comment>
<feature type="region of interest" description="Disordered" evidence="1">
    <location>
        <begin position="1"/>
        <end position="30"/>
    </location>
</feature>
<keyword evidence="2" id="KW-1133">Transmembrane helix</keyword>
<feature type="compositionally biased region" description="Low complexity" evidence="1">
    <location>
        <begin position="1"/>
        <end position="18"/>
    </location>
</feature>
<dbReference type="EMBL" id="BPWL01000010">
    <property type="protein sequence ID" value="GJJ15193.1"/>
    <property type="molecule type" value="Genomic_DNA"/>
</dbReference>
<evidence type="ECO:0000256" key="1">
    <source>
        <dbReference type="SAM" id="MobiDB-lite"/>
    </source>
</evidence>
<name>A0AAV5AR72_9AGAM</name>
<sequence length="259" mass="29460">MAGLFTMAPPMAPTSTPSQVSNGSDAPGGRGPPNSSLLFGFLVSFLALFIVFMVCGLGSRHYVDLRRRERRLQENPPEDSFEELPPPELWDVSVAPGESEWKVMMPLSVEIQRDEKPESPEDTLRSQQLSYYSQLSFADRVFYSCGEFTRRLWISLRDPPARRFDIEASIPSPFTLPIKPQMTSNEVDLQISVIVAMPSPHRRRHRNDSVTSETIKNNDKVDNIDEFQEDGLPDVTIGVTKVRWEKERLDLDDFDQKKS</sequence>
<gene>
    <name evidence="3" type="ORF">Clacol_009469</name>
</gene>
<dbReference type="Proteomes" id="UP001050691">
    <property type="component" value="Unassembled WGS sequence"/>
</dbReference>
<accession>A0AAV5AR72</accession>